<protein>
    <submittedName>
        <fullName evidence="2">Uncharacterized protein</fullName>
    </submittedName>
</protein>
<dbReference type="EMBL" id="FMUI01000003">
    <property type="protein sequence ID" value="SCX44623.1"/>
    <property type="molecule type" value="Genomic_DNA"/>
</dbReference>
<evidence type="ECO:0000256" key="1">
    <source>
        <dbReference type="SAM" id="SignalP"/>
    </source>
</evidence>
<sequence length="176" mass="19891">MLICQVRHFIKIPFIMLALFSSPNLFAEGNNTEIESLWRFATQLKNTVGQDVNKLDAIIPVPLVREDQNIAERLKVAPFSIEGGIEITKMSVRLDPDNPGKVYIISYDVANANILLEDVRKTYPQLKLIDVPHGHSKDETFSWITPVDKNGNGIGFGFPYAQPSYLKNMTLRNFVN</sequence>
<organism evidence="2 3">
    <name type="scientific">Kosakonia sacchari</name>
    <dbReference type="NCBI Taxonomy" id="1158459"/>
    <lineage>
        <taxon>Bacteria</taxon>
        <taxon>Pseudomonadati</taxon>
        <taxon>Pseudomonadota</taxon>
        <taxon>Gammaproteobacteria</taxon>
        <taxon>Enterobacterales</taxon>
        <taxon>Enterobacteriaceae</taxon>
        <taxon>Kosakonia</taxon>
    </lineage>
</organism>
<keyword evidence="1" id="KW-0732">Signal</keyword>
<feature type="chain" id="PRO_5032933165" evidence="1">
    <location>
        <begin position="28"/>
        <end position="176"/>
    </location>
</feature>
<reference evidence="2 3" key="1">
    <citation type="submission" date="2016-10" db="EMBL/GenBank/DDBJ databases">
        <authorList>
            <person name="Varghese N."/>
            <person name="Submissions S."/>
        </authorList>
    </citation>
    <scope>NUCLEOTIDE SEQUENCE [LARGE SCALE GENOMIC DNA]</scope>
    <source>
        <strain evidence="2 3">CGMCC 1.12102</strain>
    </source>
</reference>
<dbReference type="Proteomes" id="UP000183569">
    <property type="component" value="Unassembled WGS sequence"/>
</dbReference>
<comment type="caution">
    <text evidence="2">The sequence shown here is derived from an EMBL/GenBank/DDBJ whole genome shotgun (WGS) entry which is preliminary data.</text>
</comment>
<evidence type="ECO:0000313" key="3">
    <source>
        <dbReference type="Proteomes" id="UP000183569"/>
    </source>
</evidence>
<proteinExistence type="predicted"/>
<feature type="signal peptide" evidence="1">
    <location>
        <begin position="1"/>
        <end position="27"/>
    </location>
</feature>
<name>A0A1G4XTU0_9ENTR</name>
<evidence type="ECO:0000313" key="2">
    <source>
        <dbReference type="EMBL" id="SCX44623.1"/>
    </source>
</evidence>
<gene>
    <name evidence="2" type="ORF">SAMN02927897_01432</name>
</gene>
<dbReference type="AlphaFoldDB" id="A0A1G4XTU0"/>
<accession>A0A1G4XTU0</accession>